<comment type="similarity">
    <text evidence="1 2">Belongs to the UPF0102 family.</text>
</comment>
<protein>
    <recommendedName>
        <fullName evidence="2">UPF0102 protein VF00_C0001G0189</fullName>
    </recommendedName>
</protein>
<evidence type="ECO:0000256" key="1">
    <source>
        <dbReference type="ARBA" id="ARBA00006738"/>
    </source>
</evidence>
<dbReference type="AlphaFoldDB" id="A0A0G2A4T4"/>
<evidence type="ECO:0000313" key="4">
    <source>
        <dbReference type="Proteomes" id="UP000034913"/>
    </source>
</evidence>
<dbReference type="EMBL" id="LCRB01000001">
    <property type="protein sequence ID" value="KKW27254.1"/>
    <property type="molecule type" value="Genomic_DNA"/>
</dbReference>
<dbReference type="InterPro" id="IPR011335">
    <property type="entry name" value="Restrct_endonuc-II-like"/>
</dbReference>
<dbReference type="InterPro" id="IPR003509">
    <property type="entry name" value="UPF0102_YraN-like"/>
</dbReference>
<dbReference type="Proteomes" id="UP000034913">
    <property type="component" value="Unassembled WGS sequence"/>
</dbReference>
<dbReference type="PANTHER" id="PTHR34039:SF1">
    <property type="entry name" value="UPF0102 PROTEIN YRAN"/>
    <property type="match status" value="1"/>
</dbReference>
<evidence type="ECO:0000256" key="2">
    <source>
        <dbReference type="HAMAP-Rule" id="MF_00048"/>
    </source>
</evidence>
<dbReference type="PANTHER" id="PTHR34039">
    <property type="entry name" value="UPF0102 PROTEIN YRAN"/>
    <property type="match status" value="1"/>
</dbReference>
<dbReference type="GO" id="GO:0003676">
    <property type="term" value="F:nucleic acid binding"/>
    <property type="evidence" value="ECO:0007669"/>
    <property type="project" value="InterPro"/>
</dbReference>
<dbReference type="CDD" id="cd20736">
    <property type="entry name" value="PoNe_Nuclease"/>
    <property type="match status" value="1"/>
</dbReference>
<evidence type="ECO:0000313" key="3">
    <source>
        <dbReference type="EMBL" id="KKW27254.1"/>
    </source>
</evidence>
<proteinExistence type="inferred from homology"/>
<dbReference type="Gene3D" id="3.40.1350.10">
    <property type="match status" value="1"/>
</dbReference>
<organism evidence="3 4">
    <name type="scientific">candidate division Kazan bacterium GW2011_GWB1_52_7</name>
    <dbReference type="NCBI Taxonomy" id="1620414"/>
    <lineage>
        <taxon>Bacteria</taxon>
        <taxon>Bacteria division Kazan-3B-28</taxon>
    </lineage>
</organism>
<comment type="caution">
    <text evidence="3">The sequence shown here is derived from an EMBL/GenBank/DDBJ whole genome shotgun (WGS) entry which is preliminary data.</text>
</comment>
<name>A0A0G2A4T4_UNCK3</name>
<dbReference type="SUPFAM" id="SSF52980">
    <property type="entry name" value="Restriction endonuclease-like"/>
    <property type="match status" value="1"/>
</dbReference>
<dbReference type="InterPro" id="IPR011856">
    <property type="entry name" value="tRNA_endonuc-like_dom_sf"/>
</dbReference>
<reference evidence="3 4" key="1">
    <citation type="journal article" date="2015" name="Nature">
        <title>rRNA introns, odd ribosomes, and small enigmatic genomes across a large radiation of phyla.</title>
        <authorList>
            <person name="Brown C.T."/>
            <person name="Hug L.A."/>
            <person name="Thomas B.C."/>
            <person name="Sharon I."/>
            <person name="Castelle C.J."/>
            <person name="Singh A."/>
            <person name="Wilkins M.J."/>
            <person name="Williams K.H."/>
            <person name="Banfield J.F."/>
        </authorList>
    </citation>
    <scope>NUCLEOTIDE SEQUENCE [LARGE SCALE GENOMIC DNA]</scope>
</reference>
<dbReference type="Pfam" id="PF02021">
    <property type="entry name" value="UPF0102"/>
    <property type="match status" value="1"/>
</dbReference>
<dbReference type="HAMAP" id="MF_00048">
    <property type="entry name" value="UPF0102"/>
    <property type="match status" value="1"/>
</dbReference>
<sequence length="119" mass="13412">MTNISGQWGEAKAAEYLRGLGYEIKLMNWRSRFGEVDIVAQEGGTVVFVEVKTRQRYRGMFGTPLDAITPDKVRRLSRLAADFSAQYKLSLPIRLDVVAVTANDTPRLIRGVEPIDINR</sequence>
<gene>
    <name evidence="3" type="ORF">VF00_C0001G0189</name>
</gene>
<accession>A0A0G2A4T4</accession>